<comment type="caution">
    <text evidence="3">The sequence shown here is derived from an EMBL/GenBank/DDBJ whole genome shotgun (WGS) entry which is preliminary data.</text>
</comment>
<protein>
    <submittedName>
        <fullName evidence="3">Uncharacterized protein</fullName>
    </submittedName>
</protein>
<keyword evidence="2" id="KW-0732">Signal</keyword>
<dbReference type="AlphaFoldDB" id="A0A1D1VK87"/>
<accession>A0A1D1VK87</accession>
<feature type="signal peptide" evidence="2">
    <location>
        <begin position="1"/>
        <end position="19"/>
    </location>
</feature>
<gene>
    <name evidence="3" type="primary">RvY_12641-1</name>
    <name evidence="3" type="synonym">RvY_12641.1</name>
    <name evidence="3" type="ORF">RvY_12641</name>
</gene>
<sequence>MRSFLGALGHLLLFTVVHSADISDGVLNPDRPVKLHRKHRASQRQGAASTTTRSRSTTRKHFSMKLGPNSFMTVSDTDEKYDDFEPDTSLPGHSSTVFRTFKSTVKSVSLPFKKKPLSRSPSPRYSVIAQKRDDDGDSALQQPSKSAPSSSTQASSLSSLPPLRAVLSKSNDRDDVDDADDQTFQKAIASISGSQINQVNQQMPGVVNLNGFRPVSPPAIPNAATMPVMVAAIPLPPSLPSNTTAGPPSATTLPGFLVGSPYPFVMEPPDIPYFGSKWNGPWGYPIGHYQAFRGTGQYITHYRYYPISYYSSLLAPFASAMSG</sequence>
<feature type="region of interest" description="Disordered" evidence="1">
    <location>
        <begin position="36"/>
        <end position="59"/>
    </location>
</feature>
<dbReference type="Proteomes" id="UP000186922">
    <property type="component" value="Unassembled WGS sequence"/>
</dbReference>
<evidence type="ECO:0000256" key="1">
    <source>
        <dbReference type="SAM" id="MobiDB-lite"/>
    </source>
</evidence>
<proteinExistence type="predicted"/>
<organism evidence="3 4">
    <name type="scientific">Ramazzottius varieornatus</name>
    <name type="common">Water bear</name>
    <name type="synonym">Tardigrade</name>
    <dbReference type="NCBI Taxonomy" id="947166"/>
    <lineage>
        <taxon>Eukaryota</taxon>
        <taxon>Metazoa</taxon>
        <taxon>Ecdysozoa</taxon>
        <taxon>Tardigrada</taxon>
        <taxon>Eutardigrada</taxon>
        <taxon>Parachela</taxon>
        <taxon>Hypsibioidea</taxon>
        <taxon>Ramazzottiidae</taxon>
        <taxon>Ramazzottius</taxon>
    </lineage>
</organism>
<reference evidence="3 4" key="1">
    <citation type="journal article" date="2016" name="Nat. Commun.">
        <title>Extremotolerant tardigrade genome and improved radiotolerance of human cultured cells by tardigrade-unique protein.</title>
        <authorList>
            <person name="Hashimoto T."/>
            <person name="Horikawa D.D."/>
            <person name="Saito Y."/>
            <person name="Kuwahara H."/>
            <person name="Kozuka-Hata H."/>
            <person name="Shin-I T."/>
            <person name="Minakuchi Y."/>
            <person name="Ohishi K."/>
            <person name="Motoyama A."/>
            <person name="Aizu T."/>
            <person name="Enomoto A."/>
            <person name="Kondo K."/>
            <person name="Tanaka S."/>
            <person name="Hara Y."/>
            <person name="Koshikawa S."/>
            <person name="Sagara H."/>
            <person name="Miura T."/>
            <person name="Yokobori S."/>
            <person name="Miyagawa K."/>
            <person name="Suzuki Y."/>
            <person name="Kubo T."/>
            <person name="Oyama M."/>
            <person name="Kohara Y."/>
            <person name="Fujiyama A."/>
            <person name="Arakawa K."/>
            <person name="Katayama T."/>
            <person name="Toyoda A."/>
            <person name="Kunieda T."/>
        </authorList>
    </citation>
    <scope>NUCLEOTIDE SEQUENCE [LARGE SCALE GENOMIC DNA]</scope>
    <source>
        <strain evidence="3 4">YOKOZUNA-1</strain>
    </source>
</reference>
<evidence type="ECO:0000313" key="3">
    <source>
        <dbReference type="EMBL" id="GAV02027.1"/>
    </source>
</evidence>
<dbReference type="EMBL" id="BDGG01000007">
    <property type="protein sequence ID" value="GAV02027.1"/>
    <property type="molecule type" value="Genomic_DNA"/>
</dbReference>
<feature type="compositionally biased region" description="Low complexity" evidence="1">
    <location>
        <begin position="138"/>
        <end position="162"/>
    </location>
</feature>
<name>A0A1D1VK87_RAMVA</name>
<evidence type="ECO:0000313" key="4">
    <source>
        <dbReference type="Proteomes" id="UP000186922"/>
    </source>
</evidence>
<feature type="chain" id="PRO_5008898532" evidence="2">
    <location>
        <begin position="20"/>
        <end position="323"/>
    </location>
</feature>
<feature type="region of interest" description="Disordered" evidence="1">
    <location>
        <begin position="132"/>
        <end position="162"/>
    </location>
</feature>
<keyword evidence="4" id="KW-1185">Reference proteome</keyword>
<evidence type="ECO:0000256" key="2">
    <source>
        <dbReference type="SAM" id="SignalP"/>
    </source>
</evidence>